<feature type="compositionally biased region" description="Basic and acidic residues" evidence="1">
    <location>
        <begin position="138"/>
        <end position="153"/>
    </location>
</feature>
<dbReference type="Proteomes" id="UP001320420">
    <property type="component" value="Unassembled WGS sequence"/>
</dbReference>
<dbReference type="AlphaFoldDB" id="A0AAN9UZS1"/>
<name>A0AAN9UZS1_9PEZI</name>
<keyword evidence="3" id="KW-1185">Reference proteome</keyword>
<feature type="compositionally biased region" description="Basic and acidic residues" evidence="1">
    <location>
        <begin position="167"/>
        <end position="182"/>
    </location>
</feature>
<feature type="compositionally biased region" description="Low complexity" evidence="1">
    <location>
        <begin position="155"/>
        <end position="165"/>
    </location>
</feature>
<gene>
    <name evidence="2" type="ORF">SLS62_001598</name>
</gene>
<dbReference type="EMBL" id="JAKJXP020000007">
    <property type="protein sequence ID" value="KAK7756372.1"/>
    <property type="molecule type" value="Genomic_DNA"/>
</dbReference>
<evidence type="ECO:0000313" key="2">
    <source>
        <dbReference type="EMBL" id="KAK7756372.1"/>
    </source>
</evidence>
<accession>A0AAN9UZS1</accession>
<feature type="region of interest" description="Disordered" evidence="1">
    <location>
        <begin position="1"/>
        <end position="182"/>
    </location>
</feature>
<organism evidence="2 3">
    <name type="scientific">Diatrype stigma</name>
    <dbReference type="NCBI Taxonomy" id="117547"/>
    <lineage>
        <taxon>Eukaryota</taxon>
        <taxon>Fungi</taxon>
        <taxon>Dikarya</taxon>
        <taxon>Ascomycota</taxon>
        <taxon>Pezizomycotina</taxon>
        <taxon>Sordariomycetes</taxon>
        <taxon>Xylariomycetidae</taxon>
        <taxon>Xylariales</taxon>
        <taxon>Diatrypaceae</taxon>
        <taxon>Diatrype</taxon>
    </lineage>
</organism>
<feature type="compositionally biased region" description="Basic and acidic residues" evidence="1">
    <location>
        <begin position="32"/>
        <end position="48"/>
    </location>
</feature>
<evidence type="ECO:0000256" key="1">
    <source>
        <dbReference type="SAM" id="MobiDB-lite"/>
    </source>
</evidence>
<proteinExistence type="predicted"/>
<comment type="caution">
    <text evidence="2">The sequence shown here is derived from an EMBL/GenBank/DDBJ whole genome shotgun (WGS) entry which is preliminary data.</text>
</comment>
<evidence type="ECO:0000313" key="3">
    <source>
        <dbReference type="Proteomes" id="UP001320420"/>
    </source>
</evidence>
<sequence>MSTGGAGADSGRLYKYGTSGAGASSNGDLTEEQAREINARYRGTDKASKSSSSSGGGGILNSLKEALRPGDSRRPGGAAGKAEDRTGRRQQHGGIAETVQPGKRDNYHDNDSKNNGGSGSGSGARRGIMGTVKQALGGRDRAHAHAHAPESYRDATGSSAGAFGSSHKREAPPKGAVRRGDR</sequence>
<feature type="compositionally biased region" description="Basic and acidic residues" evidence="1">
    <location>
        <begin position="102"/>
        <end position="112"/>
    </location>
</feature>
<protein>
    <submittedName>
        <fullName evidence="2">Uncharacterized protein</fullName>
    </submittedName>
</protein>
<feature type="compositionally biased region" description="Basic and acidic residues" evidence="1">
    <location>
        <begin position="65"/>
        <end position="74"/>
    </location>
</feature>
<reference evidence="2 3" key="1">
    <citation type="submission" date="2024-02" db="EMBL/GenBank/DDBJ databases">
        <title>De novo assembly and annotation of 12 fungi associated with fruit tree decline syndrome in Ontario, Canada.</title>
        <authorList>
            <person name="Sulman M."/>
            <person name="Ellouze W."/>
            <person name="Ilyukhin E."/>
        </authorList>
    </citation>
    <scope>NUCLEOTIDE SEQUENCE [LARGE SCALE GENOMIC DNA]</scope>
    <source>
        <strain evidence="2 3">M11/M66-122</strain>
    </source>
</reference>